<dbReference type="SMART" id="SM00316">
    <property type="entry name" value="S1"/>
    <property type="match status" value="1"/>
</dbReference>
<dbReference type="Gene3D" id="1.10.10.650">
    <property type="entry name" value="RuvA domain 2-like"/>
    <property type="match status" value="1"/>
</dbReference>
<dbReference type="Pfam" id="PF09371">
    <property type="entry name" value="Tex_N"/>
    <property type="match status" value="1"/>
</dbReference>
<dbReference type="GO" id="GO:0006412">
    <property type="term" value="P:translation"/>
    <property type="evidence" value="ECO:0007669"/>
    <property type="project" value="TreeGrafter"/>
</dbReference>
<dbReference type="InterPro" id="IPR012340">
    <property type="entry name" value="NA-bd_OB-fold"/>
</dbReference>
<evidence type="ECO:0000256" key="2">
    <source>
        <dbReference type="SAM" id="MobiDB-lite"/>
    </source>
</evidence>
<dbReference type="InterPro" id="IPR018974">
    <property type="entry name" value="Tex-like_N"/>
</dbReference>
<dbReference type="KEGG" id="bex:A11Q_785"/>
<dbReference type="SUPFAM" id="SSF50249">
    <property type="entry name" value="Nucleic acid-binding proteins"/>
    <property type="match status" value="1"/>
</dbReference>
<dbReference type="InterPro" id="IPR055179">
    <property type="entry name" value="Tex-like_central_region"/>
</dbReference>
<dbReference type="GO" id="GO:0003735">
    <property type="term" value="F:structural constituent of ribosome"/>
    <property type="evidence" value="ECO:0007669"/>
    <property type="project" value="TreeGrafter"/>
</dbReference>
<dbReference type="Pfam" id="PF12836">
    <property type="entry name" value="HHH_3"/>
    <property type="match status" value="1"/>
</dbReference>
<keyword evidence="5" id="KW-1185">Reference proteome</keyword>
<dbReference type="GO" id="GO:0005737">
    <property type="term" value="C:cytoplasm"/>
    <property type="evidence" value="ECO:0007669"/>
    <property type="project" value="UniProtKB-ARBA"/>
</dbReference>
<dbReference type="InterPro" id="IPR037027">
    <property type="entry name" value="YqgF/RNaseH-like_dom_sf"/>
</dbReference>
<dbReference type="InterPro" id="IPR041692">
    <property type="entry name" value="HHH_9"/>
</dbReference>
<dbReference type="Proteomes" id="UP000012040">
    <property type="component" value="Chromosome"/>
</dbReference>
<dbReference type="STRING" id="1184267.A11Q_785"/>
<dbReference type="InterPro" id="IPR044146">
    <property type="entry name" value="S1_Tex"/>
</dbReference>
<sequence length="794" mass="87852">MEQALQSYLSRFAQGITPKSAVAVLELAAEGATVPFIARYRKEKTGNLDEVQIRNVIEAHETYQEIVKRKAFLLKEIGEQNNLTAEIQKRIEVSWDLNELEEIYKPFKKKKKTKATLAREAGLEPLANWIWDLGHGAIKDTETMEVKAKSFLNLEKKIATYDQALKGAQDIIVDKIANEAALRDQVSKNYFEQGKVAVKIGKGYKPNSKYEMYSKDYTEPVKNLLEEKASHRYMAMKRGWEEDELAVDITGDDEVLLKVYESFATSTPDNAVGTYLKESARLALNVYVIPSVKNEVHAKLKEKADEHAIKVFSENVRRVLLGSPYGPKCVLGVDPGLRTGCKVALVDKGGNYVSHTVMHILGEGAEKKAQTLIAEVTKQIKIEAIAVGNGTAGRETEIFVKKVLKELGKDKEIPVIMVNESGASVYSASDVARVEFPDLDLTVKGAISIARRLQDPLAELVKIDPKSIGVGQYQHDVNQTALKKGLEAVVESCVNNVGVDVNTASASLLSYVSGIGPGIANSIVDYRKKNGLFQDRSELMKVPRLTGKVFEQAAGFLRILNGKVFLDSTGIHPERYSAIRDMAQDLGVNISELVGEGAKKLVSARTKWAGIVGEYTFDDMMKEMEKPGRDPRDPFKVFQFRDDIFEVKDLKEGMVCPGLVTNVTNFGAFVDIGVHQDGLVHISEIAHKFVDDPRKVVNPGDQVTVKVLKVDQAKNQISLSMKLEAAPEHKSFRDQKDAGKSDRPRKDFRPRDGGRPADGRSDFKGGFGAQQGKKPANPFNNPFAALLNQSNNKK</sequence>
<dbReference type="InterPro" id="IPR023323">
    <property type="entry name" value="Tex-like_dom_sf"/>
</dbReference>
<dbReference type="PANTHER" id="PTHR10724:SF10">
    <property type="entry name" value="S1 RNA-BINDING DOMAIN-CONTAINING PROTEIN 1"/>
    <property type="match status" value="1"/>
</dbReference>
<dbReference type="Pfam" id="PF00575">
    <property type="entry name" value="S1"/>
    <property type="match status" value="1"/>
</dbReference>
<dbReference type="SUPFAM" id="SSF158832">
    <property type="entry name" value="Tex N-terminal region-like"/>
    <property type="match status" value="1"/>
</dbReference>
<dbReference type="FunFam" id="3.30.420.140:FF:000001">
    <property type="entry name" value="RNA-binding transcriptional accessory protein"/>
    <property type="match status" value="1"/>
</dbReference>
<dbReference type="InterPro" id="IPR003029">
    <property type="entry name" value="S1_domain"/>
</dbReference>
<dbReference type="Gene3D" id="2.40.50.140">
    <property type="entry name" value="Nucleic acid-binding proteins"/>
    <property type="match status" value="1"/>
</dbReference>
<dbReference type="SUPFAM" id="SSF47781">
    <property type="entry name" value="RuvA domain 2-like"/>
    <property type="match status" value="2"/>
</dbReference>
<dbReference type="PANTHER" id="PTHR10724">
    <property type="entry name" value="30S RIBOSOMAL PROTEIN S1"/>
    <property type="match status" value="1"/>
</dbReference>
<dbReference type="InterPro" id="IPR050437">
    <property type="entry name" value="Ribos_protein_bS1-like"/>
</dbReference>
<reference evidence="4 5" key="1">
    <citation type="journal article" date="2013" name="ISME J.">
        <title>By their genes ye shall know them: genomic signatures of predatory bacteria.</title>
        <authorList>
            <person name="Pasternak Z."/>
            <person name="Pietrokovski S."/>
            <person name="Rotem O."/>
            <person name="Gophna U."/>
            <person name="Lurie-Weinberger M.N."/>
            <person name="Jurkevitch E."/>
        </authorList>
    </citation>
    <scope>NUCLEOTIDE SEQUENCE [LARGE SCALE GENOMIC DNA]</scope>
    <source>
        <strain evidence="4 5">JSS</strain>
    </source>
</reference>
<organism evidence="4 5">
    <name type="scientific">Pseudobdellovibrio exovorus JSS</name>
    <dbReference type="NCBI Taxonomy" id="1184267"/>
    <lineage>
        <taxon>Bacteria</taxon>
        <taxon>Pseudomonadati</taxon>
        <taxon>Bdellovibrionota</taxon>
        <taxon>Bdellovibrionia</taxon>
        <taxon>Bdellovibrionales</taxon>
        <taxon>Pseudobdellovibrionaceae</taxon>
        <taxon>Pseudobdellovibrio</taxon>
    </lineage>
</organism>
<protein>
    <recommendedName>
        <fullName evidence="3">S1 motif domain-containing protein</fullName>
    </recommendedName>
</protein>
<dbReference type="EMBL" id="CP003537">
    <property type="protein sequence ID" value="AGH95003.1"/>
    <property type="molecule type" value="Genomic_DNA"/>
</dbReference>
<dbReference type="Gene3D" id="1.10.150.310">
    <property type="entry name" value="Tex RuvX-like domain-like"/>
    <property type="match status" value="1"/>
</dbReference>
<dbReference type="RefSeq" id="WP_015469493.1">
    <property type="nucleotide sequence ID" value="NC_020813.1"/>
</dbReference>
<dbReference type="SMART" id="SM00732">
    <property type="entry name" value="YqgFc"/>
    <property type="match status" value="1"/>
</dbReference>
<dbReference type="CDD" id="cd05685">
    <property type="entry name" value="S1_Tex"/>
    <property type="match status" value="1"/>
</dbReference>
<feature type="compositionally biased region" description="Basic and acidic residues" evidence="2">
    <location>
        <begin position="725"/>
        <end position="763"/>
    </location>
</feature>
<dbReference type="Pfam" id="PF22706">
    <property type="entry name" value="Tex_central_region"/>
    <property type="match status" value="1"/>
</dbReference>
<dbReference type="PATRIC" id="fig|1184267.3.peg.793"/>
<dbReference type="FunFam" id="1.10.10.650:FF:000001">
    <property type="entry name" value="S1 RNA-binding domain 1"/>
    <property type="match status" value="1"/>
</dbReference>
<evidence type="ECO:0000313" key="5">
    <source>
        <dbReference type="Proteomes" id="UP000012040"/>
    </source>
</evidence>
<dbReference type="GO" id="GO:0003729">
    <property type="term" value="F:mRNA binding"/>
    <property type="evidence" value="ECO:0007669"/>
    <property type="project" value="UniProtKB-ARBA"/>
</dbReference>
<dbReference type="AlphaFoldDB" id="M4V740"/>
<evidence type="ECO:0000256" key="1">
    <source>
        <dbReference type="PROSITE-ProRule" id="PRU00182"/>
    </source>
</evidence>
<dbReference type="InterPro" id="IPR012337">
    <property type="entry name" value="RNaseH-like_sf"/>
</dbReference>
<proteinExistence type="predicted"/>
<dbReference type="Pfam" id="PF16921">
    <property type="entry name" value="Tex_YqgF"/>
    <property type="match status" value="1"/>
</dbReference>
<dbReference type="InterPro" id="IPR010994">
    <property type="entry name" value="RuvA_2-like"/>
</dbReference>
<dbReference type="PROSITE" id="PS50126">
    <property type="entry name" value="S1"/>
    <property type="match status" value="1"/>
</dbReference>
<dbReference type="PROSITE" id="PS50889">
    <property type="entry name" value="S4"/>
    <property type="match status" value="1"/>
</dbReference>
<dbReference type="InterPro" id="IPR023319">
    <property type="entry name" value="Tex-like_HTH_dom_sf"/>
</dbReference>
<dbReference type="Gene3D" id="1.10.3500.10">
    <property type="entry name" value="Tex N-terminal region-like"/>
    <property type="match status" value="1"/>
</dbReference>
<dbReference type="InterPro" id="IPR006641">
    <property type="entry name" value="YqgF/RNaseH-like_dom"/>
</dbReference>
<keyword evidence="1" id="KW-0694">RNA-binding</keyword>
<dbReference type="FunFam" id="2.40.50.140:FF:000051">
    <property type="entry name" value="RNA-binding transcriptional accessory protein"/>
    <property type="match status" value="1"/>
</dbReference>
<dbReference type="Pfam" id="PF17674">
    <property type="entry name" value="HHH_9"/>
    <property type="match status" value="1"/>
</dbReference>
<name>M4V740_9BACT</name>
<dbReference type="InterPro" id="IPR032639">
    <property type="entry name" value="Tex_YqgF"/>
</dbReference>
<dbReference type="HOGENOM" id="CLU_009833_0_2_7"/>
<feature type="region of interest" description="Disordered" evidence="2">
    <location>
        <begin position="724"/>
        <end position="794"/>
    </location>
</feature>
<dbReference type="eggNOG" id="COG2183">
    <property type="taxonomic scope" value="Bacteria"/>
</dbReference>
<dbReference type="SUPFAM" id="SSF53098">
    <property type="entry name" value="Ribonuclease H-like"/>
    <property type="match status" value="1"/>
</dbReference>
<evidence type="ECO:0000313" key="4">
    <source>
        <dbReference type="EMBL" id="AGH95003.1"/>
    </source>
</evidence>
<dbReference type="Gene3D" id="3.30.420.140">
    <property type="entry name" value="YqgF/RNase H-like domain"/>
    <property type="match status" value="1"/>
</dbReference>
<feature type="domain" description="S1 motif" evidence="3">
    <location>
        <begin position="653"/>
        <end position="722"/>
    </location>
</feature>
<accession>M4V740</accession>
<dbReference type="GO" id="GO:0006139">
    <property type="term" value="P:nucleobase-containing compound metabolic process"/>
    <property type="evidence" value="ECO:0007669"/>
    <property type="project" value="InterPro"/>
</dbReference>
<dbReference type="OrthoDB" id="5287229at2"/>
<evidence type="ECO:0000259" key="3">
    <source>
        <dbReference type="PROSITE" id="PS50126"/>
    </source>
</evidence>
<gene>
    <name evidence="4" type="ORF">A11Q_785</name>
</gene>